<keyword evidence="1" id="KW-0812">Transmembrane</keyword>
<evidence type="ECO:0000313" key="2">
    <source>
        <dbReference type="EMBL" id="PWD86175.1"/>
    </source>
</evidence>
<evidence type="ECO:0000256" key="1">
    <source>
        <dbReference type="SAM" id="Phobius"/>
    </source>
</evidence>
<dbReference type="AlphaFoldDB" id="A0A2U2AQM6"/>
<name>A0A2U2AQM6_9GAMM</name>
<feature type="transmembrane region" description="Helical" evidence="1">
    <location>
        <begin position="9"/>
        <end position="27"/>
    </location>
</feature>
<sequence length="158" mass="18371">MDNLSRKQYWILIILYLLFFFGLKFLIVELLDLFPDFTIWLTNLIIVPLGFVSFLFAAYLIYYRVSDFSNEKIVFALFFAPTAITYFPDLLASFKVSFLSSIHGNAPLVIRYFQYQQQAYIDGFLGFDYQDIALVSIALLFILGLIPSKKQIKNSEKP</sequence>
<feature type="transmembrane region" description="Helical" evidence="1">
    <location>
        <begin position="74"/>
        <end position="94"/>
    </location>
</feature>
<gene>
    <name evidence="2" type="ORF">DC077_05375</name>
</gene>
<comment type="caution">
    <text evidence="2">The sequence shown here is derived from an EMBL/GenBank/DDBJ whole genome shotgun (WGS) entry which is preliminary data.</text>
</comment>
<dbReference type="Proteomes" id="UP000245059">
    <property type="component" value="Unassembled WGS sequence"/>
</dbReference>
<proteinExistence type="predicted"/>
<organism evidence="2 3">
    <name type="scientific">Ignatzschineria cameli</name>
    <dbReference type="NCBI Taxonomy" id="2182793"/>
    <lineage>
        <taxon>Bacteria</taxon>
        <taxon>Pseudomonadati</taxon>
        <taxon>Pseudomonadota</taxon>
        <taxon>Gammaproteobacteria</taxon>
        <taxon>Cardiobacteriales</taxon>
        <taxon>Ignatzschineriaceae</taxon>
        <taxon>Ignatzschineria</taxon>
    </lineage>
</organism>
<evidence type="ECO:0000313" key="3">
    <source>
        <dbReference type="Proteomes" id="UP000245059"/>
    </source>
</evidence>
<dbReference type="EMBL" id="QEWW01000003">
    <property type="protein sequence ID" value="PWD86175.1"/>
    <property type="molecule type" value="Genomic_DNA"/>
</dbReference>
<reference evidence="3" key="1">
    <citation type="submission" date="2018-05" db="EMBL/GenBank/DDBJ databases">
        <title>Ignatzschineria dubaiensis sp. nov., isolated from necrotic foot tissues of dromedaries (Camelus dromedarius) and associated maggots in Dubai, United Arab Emirates.</title>
        <authorList>
            <person name="Tsang C.C."/>
            <person name="Tang J.Y.M."/>
            <person name="Fong J.Y.H."/>
            <person name="Kinne J."/>
            <person name="Lee H.H."/>
            <person name="Joseph M."/>
            <person name="Jose S."/>
            <person name="Schuster R.K."/>
            <person name="Tang Y."/>
            <person name="Sivakumar S."/>
            <person name="Chen J.H.K."/>
            <person name="Teng J.L.L."/>
            <person name="Lau S.K.P."/>
            <person name="Wernery U."/>
            <person name="Woo P.C.Y."/>
        </authorList>
    </citation>
    <scope>NUCLEOTIDE SEQUENCE [LARGE SCALE GENOMIC DNA]</scope>
    <source>
        <strain evidence="3">UAE-HKU57</strain>
    </source>
</reference>
<feature type="transmembrane region" description="Helical" evidence="1">
    <location>
        <begin position="132"/>
        <end position="148"/>
    </location>
</feature>
<accession>A0A2U2AQM6</accession>
<keyword evidence="1" id="KW-1133">Transmembrane helix</keyword>
<dbReference type="RefSeq" id="WP_109217873.1">
    <property type="nucleotide sequence ID" value="NZ_QEWT01000005.1"/>
</dbReference>
<protein>
    <submittedName>
        <fullName evidence="2">Uncharacterized protein</fullName>
    </submittedName>
</protein>
<feature type="transmembrane region" description="Helical" evidence="1">
    <location>
        <begin position="39"/>
        <end position="62"/>
    </location>
</feature>
<keyword evidence="1" id="KW-0472">Membrane</keyword>